<comment type="caution">
    <text evidence="2">The sequence shown here is derived from an EMBL/GenBank/DDBJ whole genome shotgun (WGS) entry which is preliminary data.</text>
</comment>
<name>A0A414XQ70_PHOVU</name>
<evidence type="ECO:0000313" key="2">
    <source>
        <dbReference type="EMBL" id="RHH76054.1"/>
    </source>
</evidence>
<protein>
    <submittedName>
        <fullName evidence="2">ATP-binding protein</fullName>
    </submittedName>
</protein>
<keyword evidence="2" id="KW-0067">ATP-binding</keyword>
<dbReference type="PANTHER" id="PTHR40396">
    <property type="entry name" value="ATPASE-LIKE PROTEIN"/>
    <property type="match status" value="1"/>
</dbReference>
<dbReference type="AlphaFoldDB" id="A0A414XQ70"/>
<dbReference type="Gene3D" id="3.40.50.300">
    <property type="entry name" value="P-loop containing nucleotide triphosphate hydrolases"/>
    <property type="match status" value="1"/>
</dbReference>
<feature type="domain" description="ATPase AAA-type core" evidence="1">
    <location>
        <begin position="307"/>
        <end position="388"/>
    </location>
</feature>
<dbReference type="SUPFAM" id="SSF52540">
    <property type="entry name" value="P-loop containing nucleoside triphosphate hydrolases"/>
    <property type="match status" value="1"/>
</dbReference>
<proteinExistence type="predicted"/>
<keyword evidence="2" id="KW-0547">Nucleotide-binding</keyword>
<dbReference type="GO" id="GO:0005524">
    <property type="term" value="F:ATP binding"/>
    <property type="evidence" value="ECO:0007669"/>
    <property type="project" value="UniProtKB-KW"/>
</dbReference>
<dbReference type="InterPro" id="IPR027417">
    <property type="entry name" value="P-loop_NTPase"/>
</dbReference>
<sequence length="454" mass="52667">MKSMDKNLKLKLRRKSAKNEEKTLNRKFKRLFLWKRCKNMILNLEIKNYRSFKDVCSFTTEPTSSKAKVDNICEVETNAEELKKALKISLIYGANASGKTNIIKFLYRFRRWVHNLDNRVGDDIPLYQPFKFDNTTADAPIGFSMEFITQKIRYKYEVSFTRLQIESESLIYYPNGKQTQLYERTLLSEDKESDTIKFGSSLSSSKPFNVFKNQLLISKFLKDTPCEPITNAAKYLADMIVSNGYHEDTMLGEDKEMVRWLYSRPENKKLLAEFLAFADTGMAGFQLEKRSDGVEVTSQHGLYNDGEDLGKTADLPLKEESFGTRSLFLIGCYILQALQNGSPFFIDEMDSGLHSYITQLIVDIFRNERINRNNAQLIFTTHDVNLLDQNTIRKDQVWFTEKNEQGVSEIFSLSDFEDVREDTLFAKWYLNNKFGGVPSLKPLEKLFVDYGKNE</sequence>
<accession>A0A414XQ70</accession>
<evidence type="ECO:0000259" key="1">
    <source>
        <dbReference type="Pfam" id="PF13304"/>
    </source>
</evidence>
<gene>
    <name evidence="2" type="ORF">DW193_15295</name>
</gene>
<dbReference type="Proteomes" id="UP000283713">
    <property type="component" value="Unassembled WGS sequence"/>
</dbReference>
<dbReference type="EMBL" id="QRKA01000025">
    <property type="protein sequence ID" value="RHH76054.1"/>
    <property type="molecule type" value="Genomic_DNA"/>
</dbReference>
<dbReference type="PANTHER" id="PTHR40396:SF1">
    <property type="entry name" value="ATPASE AAA-TYPE CORE DOMAIN-CONTAINING PROTEIN"/>
    <property type="match status" value="1"/>
</dbReference>
<feature type="domain" description="ATPase AAA-type core" evidence="1">
    <location>
        <begin position="89"/>
        <end position="201"/>
    </location>
</feature>
<evidence type="ECO:0000313" key="3">
    <source>
        <dbReference type="Proteomes" id="UP000283713"/>
    </source>
</evidence>
<organism evidence="2 3">
    <name type="scientific">Phocaeicola vulgatus</name>
    <name type="common">Bacteroides vulgatus</name>
    <dbReference type="NCBI Taxonomy" id="821"/>
    <lineage>
        <taxon>Bacteria</taxon>
        <taxon>Pseudomonadati</taxon>
        <taxon>Bacteroidota</taxon>
        <taxon>Bacteroidia</taxon>
        <taxon>Bacteroidales</taxon>
        <taxon>Bacteroidaceae</taxon>
        <taxon>Phocaeicola</taxon>
    </lineage>
</organism>
<dbReference type="InterPro" id="IPR003959">
    <property type="entry name" value="ATPase_AAA_core"/>
</dbReference>
<reference evidence="2 3" key="1">
    <citation type="submission" date="2018-08" db="EMBL/GenBank/DDBJ databases">
        <title>A genome reference for cultivated species of the human gut microbiota.</title>
        <authorList>
            <person name="Zou Y."/>
            <person name="Xue W."/>
            <person name="Luo G."/>
        </authorList>
    </citation>
    <scope>NUCLEOTIDE SEQUENCE [LARGE SCALE GENOMIC DNA]</scope>
    <source>
        <strain evidence="2 3">AM16-6</strain>
    </source>
</reference>
<dbReference type="Pfam" id="PF13304">
    <property type="entry name" value="AAA_21"/>
    <property type="match status" value="2"/>
</dbReference>
<dbReference type="GO" id="GO:0016887">
    <property type="term" value="F:ATP hydrolysis activity"/>
    <property type="evidence" value="ECO:0007669"/>
    <property type="project" value="InterPro"/>
</dbReference>